<sequence>MSRDKAMEYAKATLALEELEVSEKQETLILDRLNNKITEAEFIERAKKLIIELG</sequence>
<accession>A0ABS5MAR1</accession>
<protein>
    <recommendedName>
        <fullName evidence="3">Antitoxin VbhA domain-containing protein</fullName>
    </recommendedName>
</protein>
<name>A0ABS5MAR1_9BACI</name>
<keyword evidence="2" id="KW-1185">Reference proteome</keyword>
<dbReference type="EMBL" id="JAGXBY010000002">
    <property type="protein sequence ID" value="MBS3679388.1"/>
    <property type="molecule type" value="Genomic_DNA"/>
</dbReference>
<reference evidence="1 2" key="1">
    <citation type="submission" date="2021-05" db="EMBL/GenBank/DDBJ databases">
        <title>Ornithinibacillus massiliensis sp. nov.</title>
        <authorList>
            <person name="Iwaza R."/>
            <person name="Lagier J.-C."/>
            <person name="Raoult D."/>
        </authorList>
    </citation>
    <scope>NUCLEOTIDE SEQUENCE [LARGE SCALE GENOMIC DNA]</scope>
    <source>
        <strain evidence="1 2">Marseille-P3601</strain>
    </source>
</reference>
<comment type="caution">
    <text evidence="1">The sequence shown here is derived from an EMBL/GenBank/DDBJ whole genome shotgun (WGS) entry which is preliminary data.</text>
</comment>
<evidence type="ECO:0008006" key="3">
    <source>
        <dbReference type="Google" id="ProtNLM"/>
    </source>
</evidence>
<organism evidence="1 2">
    <name type="scientific">Ornithinibacillus massiliensis</name>
    <dbReference type="NCBI Taxonomy" id="1944633"/>
    <lineage>
        <taxon>Bacteria</taxon>
        <taxon>Bacillati</taxon>
        <taxon>Bacillota</taxon>
        <taxon>Bacilli</taxon>
        <taxon>Bacillales</taxon>
        <taxon>Bacillaceae</taxon>
        <taxon>Ornithinibacillus</taxon>
    </lineage>
</organism>
<evidence type="ECO:0000313" key="2">
    <source>
        <dbReference type="Proteomes" id="UP000681870"/>
    </source>
</evidence>
<dbReference type="RefSeq" id="WP_211741219.1">
    <property type="nucleotide sequence ID" value="NZ_JAGXBY010000002.1"/>
</dbReference>
<dbReference type="Proteomes" id="UP000681870">
    <property type="component" value="Unassembled WGS sequence"/>
</dbReference>
<gene>
    <name evidence="1" type="ORF">KGF86_04070</name>
</gene>
<evidence type="ECO:0000313" key="1">
    <source>
        <dbReference type="EMBL" id="MBS3679388.1"/>
    </source>
</evidence>
<proteinExistence type="predicted"/>